<feature type="domain" description="Methyltransferase type 11" evidence="4">
    <location>
        <begin position="95"/>
        <end position="185"/>
    </location>
</feature>
<dbReference type="Pfam" id="PF08241">
    <property type="entry name" value="Methyltransf_11"/>
    <property type="match status" value="1"/>
</dbReference>
<evidence type="ECO:0000256" key="1">
    <source>
        <dbReference type="ARBA" id="ARBA00008361"/>
    </source>
</evidence>
<dbReference type="EMBL" id="BMAR01000010">
    <property type="protein sequence ID" value="GFR45694.1"/>
    <property type="molecule type" value="Genomic_DNA"/>
</dbReference>
<protein>
    <recommendedName>
        <fullName evidence="4">Methyltransferase type 11 domain-containing protein</fullName>
    </recommendedName>
</protein>
<organism evidence="5 6">
    <name type="scientific">Astrephomene gubernaculifera</name>
    <dbReference type="NCBI Taxonomy" id="47775"/>
    <lineage>
        <taxon>Eukaryota</taxon>
        <taxon>Viridiplantae</taxon>
        <taxon>Chlorophyta</taxon>
        <taxon>core chlorophytes</taxon>
        <taxon>Chlorophyceae</taxon>
        <taxon>CS clade</taxon>
        <taxon>Chlamydomonadales</taxon>
        <taxon>Astrephomenaceae</taxon>
        <taxon>Astrephomene</taxon>
    </lineage>
</organism>
<comment type="caution">
    <text evidence="5">The sequence shown here is derived from an EMBL/GenBank/DDBJ whole genome shotgun (WGS) entry which is preliminary data.</text>
</comment>
<reference evidence="5 6" key="1">
    <citation type="journal article" date="2021" name="Sci. Rep.">
        <title>Genome sequencing of the multicellular alga Astrephomene provides insights into convergent evolution of germ-soma differentiation.</title>
        <authorList>
            <person name="Yamashita S."/>
            <person name="Yamamoto K."/>
            <person name="Matsuzaki R."/>
            <person name="Suzuki S."/>
            <person name="Yamaguchi H."/>
            <person name="Hirooka S."/>
            <person name="Minakuchi Y."/>
            <person name="Miyagishima S."/>
            <person name="Kawachi M."/>
            <person name="Toyoda A."/>
            <person name="Nozaki H."/>
        </authorList>
    </citation>
    <scope>NUCLEOTIDE SEQUENCE [LARGE SCALE GENOMIC DNA]</scope>
    <source>
        <strain evidence="5 6">NIES-4017</strain>
    </source>
</reference>
<dbReference type="GO" id="GO:0032259">
    <property type="term" value="P:methylation"/>
    <property type="evidence" value="ECO:0007669"/>
    <property type="project" value="UniProtKB-KW"/>
</dbReference>
<evidence type="ECO:0000259" key="4">
    <source>
        <dbReference type="Pfam" id="PF08241"/>
    </source>
</evidence>
<name>A0AAD3HLG6_9CHLO</name>
<dbReference type="PANTHER" id="PTHR44942:SF4">
    <property type="entry name" value="METHYLTRANSFERASE TYPE 11 DOMAIN-CONTAINING PROTEIN"/>
    <property type="match status" value="1"/>
</dbReference>
<evidence type="ECO:0000256" key="2">
    <source>
        <dbReference type="ARBA" id="ARBA00022603"/>
    </source>
</evidence>
<dbReference type="CDD" id="cd02440">
    <property type="entry name" value="AdoMet_MTases"/>
    <property type="match status" value="1"/>
</dbReference>
<evidence type="ECO:0000313" key="6">
    <source>
        <dbReference type="Proteomes" id="UP001054857"/>
    </source>
</evidence>
<keyword evidence="3" id="KW-0808">Transferase</keyword>
<dbReference type="Proteomes" id="UP001054857">
    <property type="component" value="Unassembled WGS sequence"/>
</dbReference>
<dbReference type="SUPFAM" id="SSF53335">
    <property type="entry name" value="S-adenosyl-L-methionine-dependent methyltransferases"/>
    <property type="match status" value="1"/>
</dbReference>
<dbReference type="InterPro" id="IPR051052">
    <property type="entry name" value="Diverse_substrate_MTase"/>
</dbReference>
<comment type="similarity">
    <text evidence="1">Belongs to the methyltransferase superfamily.</text>
</comment>
<proteinExistence type="inferred from homology"/>
<dbReference type="AlphaFoldDB" id="A0AAD3HLG6"/>
<keyword evidence="6" id="KW-1185">Reference proteome</keyword>
<dbReference type="PANTHER" id="PTHR44942">
    <property type="entry name" value="METHYLTRANSF_11 DOMAIN-CONTAINING PROTEIN"/>
    <property type="match status" value="1"/>
</dbReference>
<dbReference type="InterPro" id="IPR013216">
    <property type="entry name" value="Methyltransf_11"/>
</dbReference>
<keyword evidence="2" id="KW-0489">Methyltransferase</keyword>
<dbReference type="GO" id="GO:0008757">
    <property type="term" value="F:S-adenosylmethionine-dependent methyltransferase activity"/>
    <property type="evidence" value="ECO:0007669"/>
    <property type="project" value="InterPro"/>
</dbReference>
<dbReference type="Gene3D" id="3.40.50.150">
    <property type="entry name" value="Vaccinia Virus protein VP39"/>
    <property type="match status" value="1"/>
</dbReference>
<evidence type="ECO:0000313" key="5">
    <source>
        <dbReference type="EMBL" id="GFR45694.1"/>
    </source>
</evidence>
<sequence length="316" mass="35153">MECVLRWNACWLHRAARRFPSPFSRAPALSTRPFSSSASPCTPGSQLDPASLFTKADQASHYATYRPRYPQELYDSLYANVLPGRKPPFNDLTVVDIATGSGQALGPMPEDFGSCIALDVSPAQLAEVPERLRSRIQVRLGDAHATGLPYGSVDLVTVGQAMHWFRLEDFYTECRRILKPSGALAAWTYDFGKLRGFPGSEQLYEQFYKGLLGPYWARGRELVDVGYAGAEPGPEHFGETRFLRVPMNYSVSLDDLVGQLRSWSGYHSYLKANPTQPDPVDLLQQQLAQRMTAASAGRLTLERVLTLLIALRPQPL</sequence>
<accession>A0AAD3HLG6</accession>
<evidence type="ECO:0000256" key="3">
    <source>
        <dbReference type="ARBA" id="ARBA00022679"/>
    </source>
</evidence>
<dbReference type="InterPro" id="IPR029063">
    <property type="entry name" value="SAM-dependent_MTases_sf"/>
</dbReference>
<gene>
    <name evidence="5" type="ORF">Agub_g7109</name>
</gene>